<proteinExistence type="predicted"/>
<feature type="domain" description="DUF2344" evidence="2">
    <location>
        <begin position="26"/>
        <end position="208"/>
    </location>
</feature>
<reference evidence="3 4" key="1">
    <citation type="submission" date="2019-08" db="EMBL/GenBank/DDBJ databases">
        <authorList>
            <person name="Dhanesh K."/>
            <person name="Kumar G."/>
            <person name="Sasikala C."/>
            <person name="Venkata Ramana C."/>
        </authorList>
    </citation>
    <scope>NUCLEOTIDE SEQUENCE [LARGE SCALE GENOMIC DNA]</scope>
    <source>
        <strain evidence="3 4">JC645</strain>
    </source>
</reference>
<keyword evidence="4" id="KW-1185">Reference proteome</keyword>
<gene>
    <name evidence="3" type="ORF">FYK55_19410</name>
</gene>
<dbReference type="RefSeq" id="WP_150078109.1">
    <property type="nucleotide sequence ID" value="NZ_VWOX01000011.1"/>
</dbReference>
<feature type="region of interest" description="Disordered" evidence="1">
    <location>
        <begin position="245"/>
        <end position="264"/>
    </location>
</feature>
<dbReference type="NCBIfam" id="TIGR03936">
    <property type="entry name" value="sam_1_link_chp"/>
    <property type="match status" value="1"/>
</dbReference>
<evidence type="ECO:0000256" key="1">
    <source>
        <dbReference type="SAM" id="MobiDB-lite"/>
    </source>
</evidence>
<dbReference type="EMBL" id="VWOX01000011">
    <property type="protein sequence ID" value="KAA5541065.1"/>
    <property type="molecule type" value="Genomic_DNA"/>
</dbReference>
<accession>A0A5M6D790</accession>
<evidence type="ECO:0000313" key="3">
    <source>
        <dbReference type="EMBL" id="KAA5541065.1"/>
    </source>
</evidence>
<comment type="caution">
    <text evidence="3">The sequence shown here is derived from an EMBL/GenBank/DDBJ whole genome shotgun (WGS) entry which is preliminary data.</text>
</comment>
<protein>
    <submittedName>
        <fullName evidence="3">DUF2344 domain-containing protein</fullName>
    </submittedName>
</protein>
<evidence type="ECO:0000313" key="4">
    <source>
        <dbReference type="Proteomes" id="UP000324479"/>
    </source>
</evidence>
<evidence type="ECO:0000259" key="2">
    <source>
        <dbReference type="Pfam" id="PF10105"/>
    </source>
</evidence>
<organism evidence="3 4">
    <name type="scientific">Roseiconus nitratireducens</name>
    <dbReference type="NCBI Taxonomy" id="2605748"/>
    <lineage>
        <taxon>Bacteria</taxon>
        <taxon>Pseudomonadati</taxon>
        <taxon>Planctomycetota</taxon>
        <taxon>Planctomycetia</taxon>
        <taxon>Pirellulales</taxon>
        <taxon>Pirellulaceae</taxon>
        <taxon>Roseiconus</taxon>
    </lineage>
</organism>
<dbReference type="InterPro" id="IPR018768">
    <property type="entry name" value="DUF2344"/>
</dbReference>
<dbReference type="Pfam" id="PF10105">
    <property type="entry name" value="DUF2344"/>
    <property type="match status" value="1"/>
</dbReference>
<name>A0A5M6D790_9BACT</name>
<dbReference type="Proteomes" id="UP000324479">
    <property type="component" value="Unassembled WGS sequence"/>
</dbReference>
<feature type="compositionally biased region" description="Basic and acidic residues" evidence="1">
    <location>
        <begin position="254"/>
        <end position="264"/>
    </location>
</feature>
<dbReference type="AlphaFoldDB" id="A0A5M6D790"/>
<sequence length="264" mass="29060">MTGSETELNPATDAPADLSAPALRLRYRIRFAKTGLLRWTSHRDLARLWERLVRRAQLKLSMTEGFHPKPRIGFPSALALGISGVDEVVELDLAERLPAGELLRRLTADDQPGLRIKSVQLLPEGSGKAKLLHTVYRVTTPDPDLGGPEIEPSQVRDAITKFLGQATATVTRKNKPLTVHIAEQILRLEFTDAIELTLAASDGATLKPTDVLDLIGCTDWIAHGSHITRTEVVLKREFEATDTEFLATANQPPHDGESPKRCSE</sequence>